<organism evidence="1 2">
    <name type="scientific">candidate division TA06 bacterium</name>
    <dbReference type="NCBI Taxonomy" id="2250710"/>
    <lineage>
        <taxon>Bacteria</taxon>
        <taxon>Bacteria division TA06</taxon>
    </lineage>
</organism>
<dbReference type="Proteomes" id="UP000736328">
    <property type="component" value="Unassembled WGS sequence"/>
</dbReference>
<dbReference type="InterPro" id="IPR036583">
    <property type="entry name" value="23S_rRNA_IVS_sf"/>
</dbReference>
<protein>
    <submittedName>
        <fullName evidence="1">Four helix bundle protein</fullName>
    </submittedName>
</protein>
<dbReference type="PANTHER" id="PTHR38471">
    <property type="entry name" value="FOUR HELIX BUNDLE PROTEIN"/>
    <property type="match status" value="1"/>
</dbReference>
<comment type="caution">
    <text evidence="1">The sequence shown here is derived from an EMBL/GenBank/DDBJ whole genome shotgun (WGS) entry which is preliminary data.</text>
</comment>
<dbReference type="CDD" id="cd16377">
    <property type="entry name" value="23S_rRNA_IVP_like"/>
    <property type="match status" value="1"/>
</dbReference>
<dbReference type="Gene3D" id="1.20.1440.60">
    <property type="entry name" value="23S rRNA-intervening sequence"/>
    <property type="match status" value="1"/>
</dbReference>
<reference evidence="1" key="1">
    <citation type="submission" date="2020-07" db="EMBL/GenBank/DDBJ databases">
        <title>Huge and variable diversity of episymbiotic CPR bacteria and DPANN archaea in groundwater ecosystems.</title>
        <authorList>
            <person name="He C.Y."/>
            <person name="Keren R."/>
            <person name="Whittaker M."/>
            <person name="Farag I.F."/>
            <person name="Doudna J."/>
            <person name="Cate J.H.D."/>
            <person name="Banfield J.F."/>
        </authorList>
    </citation>
    <scope>NUCLEOTIDE SEQUENCE</scope>
    <source>
        <strain evidence="1">NC_groundwater_1520_Pr4_B-0.1um_53_5</strain>
    </source>
</reference>
<accession>A0A933IA11</accession>
<dbReference type="NCBIfam" id="TIGR02436">
    <property type="entry name" value="four helix bundle protein"/>
    <property type="match status" value="1"/>
</dbReference>
<dbReference type="InterPro" id="IPR012657">
    <property type="entry name" value="23S_rRNA-intervening_sequence"/>
</dbReference>
<dbReference type="EMBL" id="JACQXR010000032">
    <property type="protein sequence ID" value="MBI4726103.1"/>
    <property type="molecule type" value="Genomic_DNA"/>
</dbReference>
<evidence type="ECO:0000313" key="2">
    <source>
        <dbReference type="Proteomes" id="UP000736328"/>
    </source>
</evidence>
<gene>
    <name evidence="1" type="ORF">HY768_02570</name>
</gene>
<evidence type="ECO:0000313" key="1">
    <source>
        <dbReference type="EMBL" id="MBI4726103.1"/>
    </source>
</evidence>
<dbReference type="AlphaFoldDB" id="A0A933IA11"/>
<name>A0A933IA11_UNCT6</name>
<dbReference type="Pfam" id="PF05635">
    <property type="entry name" value="23S_rRNA_IVP"/>
    <property type="match status" value="1"/>
</dbReference>
<proteinExistence type="predicted"/>
<dbReference type="SUPFAM" id="SSF158446">
    <property type="entry name" value="IVS-encoded protein-like"/>
    <property type="match status" value="1"/>
</dbReference>
<sequence>MATFKRFEDINAWQKARELTKSVYMITKESIFYRDQGLREQIRRASISVMSNIAEGFGRGGKREFIQFLSIAKGSVTEIQSHLYVALDMGYINQQIFDKMYKAAEDINCMIYGLMSYLQKTPVSGIKYKQ</sequence>
<dbReference type="PANTHER" id="PTHR38471:SF2">
    <property type="entry name" value="FOUR HELIX BUNDLE PROTEIN"/>
    <property type="match status" value="1"/>
</dbReference>